<evidence type="ECO:0000256" key="2">
    <source>
        <dbReference type="ARBA" id="ARBA00022692"/>
    </source>
</evidence>
<proteinExistence type="predicted"/>
<evidence type="ECO:0000256" key="3">
    <source>
        <dbReference type="ARBA" id="ARBA00022989"/>
    </source>
</evidence>
<organism evidence="6 7">
    <name type="scientific">Picrophilus torridus (strain ATCC 700027 / DSM 9790 / JCM 10055 / NBRC 100828 / KAW 2/3)</name>
    <dbReference type="NCBI Taxonomy" id="1122961"/>
    <lineage>
        <taxon>Archaea</taxon>
        <taxon>Methanobacteriati</taxon>
        <taxon>Thermoplasmatota</taxon>
        <taxon>Thermoplasmata</taxon>
        <taxon>Thermoplasmatales</taxon>
        <taxon>Picrophilaceae</taxon>
        <taxon>Picrophilus</taxon>
    </lineage>
</organism>
<dbReference type="PANTHER" id="PTHR47547">
    <property type="match status" value="1"/>
</dbReference>
<dbReference type="EMBL" id="FWYE01000001">
    <property type="protein sequence ID" value="SMD30170.1"/>
    <property type="molecule type" value="Genomic_DNA"/>
</dbReference>
<keyword evidence="3 5" id="KW-1133">Transmembrane helix</keyword>
<feature type="transmembrane region" description="Helical" evidence="5">
    <location>
        <begin position="414"/>
        <end position="435"/>
    </location>
</feature>
<comment type="subcellular location">
    <subcellularLocation>
        <location evidence="1">Membrane</location>
        <topology evidence="1">Multi-pass membrane protein</topology>
    </subcellularLocation>
</comment>
<evidence type="ECO:0000313" key="6">
    <source>
        <dbReference type="EMBL" id="SMD30170.1"/>
    </source>
</evidence>
<comment type="caution">
    <text evidence="6">The sequence shown here is derived from an EMBL/GenBank/DDBJ whole genome shotgun (WGS) entry which is preliminary data.</text>
</comment>
<dbReference type="PIRSF" id="PIRSF006060">
    <property type="entry name" value="AA_transporter"/>
    <property type="match status" value="1"/>
</dbReference>
<accession>A0A8G2FVC2</accession>
<dbReference type="AlphaFoldDB" id="A0A8G2FVC2"/>
<feature type="transmembrane region" description="Helical" evidence="5">
    <location>
        <begin position="302"/>
        <end position="328"/>
    </location>
</feature>
<feature type="transmembrane region" description="Helical" evidence="5">
    <location>
        <begin position="86"/>
        <end position="105"/>
    </location>
</feature>
<gene>
    <name evidence="6" type="ORF">SAMN02745355_0031</name>
</gene>
<feature type="transmembrane region" description="Helical" evidence="5">
    <location>
        <begin position="46"/>
        <end position="66"/>
    </location>
</feature>
<feature type="transmembrane region" description="Helical" evidence="5">
    <location>
        <begin position="20"/>
        <end position="40"/>
    </location>
</feature>
<dbReference type="Gene3D" id="1.20.1740.10">
    <property type="entry name" value="Amino acid/polyamine transporter I"/>
    <property type="match status" value="1"/>
</dbReference>
<dbReference type="RefSeq" id="WP_084272237.1">
    <property type="nucleotide sequence ID" value="NZ_FWYE01000001.1"/>
</dbReference>
<feature type="transmembrane region" description="Helical" evidence="5">
    <location>
        <begin position="382"/>
        <end position="402"/>
    </location>
</feature>
<dbReference type="Pfam" id="PF13520">
    <property type="entry name" value="AA_permease_2"/>
    <property type="match status" value="1"/>
</dbReference>
<dbReference type="PANTHER" id="PTHR47547:SF1">
    <property type="entry name" value="ASPARTATE-PROTON SYMPORTER"/>
    <property type="match status" value="1"/>
</dbReference>
<feature type="transmembrane region" description="Helical" evidence="5">
    <location>
        <begin position="167"/>
        <end position="185"/>
    </location>
</feature>
<dbReference type="InterPro" id="IPR052962">
    <property type="entry name" value="AA_Transporter_AGT"/>
</dbReference>
<dbReference type="Proteomes" id="UP000192315">
    <property type="component" value="Unassembled WGS sequence"/>
</dbReference>
<keyword evidence="7" id="KW-1185">Reference proteome</keyword>
<dbReference type="InterPro" id="IPR002293">
    <property type="entry name" value="AA/rel_permease1"/>
</dbReference>
<sequence length="541" mass="58259">MEDNLKKSGLKRGFSLHDAAMFGIGGAIGSGILFAVAGGTTYAGPAIIISWIIAAIMIVIVTIPYAEFSAMAPRGGISARISYYSYGSYGGFMSGWSLFLWAVLIPPIEAVAVSEYASYYIKGLYSSVTGFLTPEGIALSIALTILFVFINLFGIRKFGIVNNVLTWFKILVVVAIIVIVPLFVFRPSNFTTPSFMPSNASGILIAIPATGILFSFGGYRQVADMAGEIKNPKRNLPRAIGITLAVQSIFYILMTIIVVGSVNWTGLKTAPGSWSVVGSLGSPIVTIIHSNIAYLHGYAVPVLSGLIILALIFAIFSPMGTFGVYLTGSSRIIFGLSREGAIPSFFGSTTKKGTPLYAIILVAVIGDLFLIPFPSWYTLTDFVVVAAVVNFAIVAASLPVIRKLYPEIERPFKVPFATAWSFVAFIASSILIYFATYPDTLYALGATLAGSVVFIYQAYKKHFQELSIKNSLWIPVYIIVMIIISYLGSSSTGGINLIKYPYDIVSVIIVGIVFWFVSQASAPRSVKGDMESLIKNAPEDV</sequence>
<protein>
    <submittedName>
        <fullName evidence="6">Amino acid/polyamine/organocation transporter, APC superfamily</fullName>
    </submittedName>
</protein>
<evidence type="ECO:0000256" key="5">
    <source>
        <dbReference type="SAM" id="Phobius"/>
    </source>
</evidence>
<keyword evidence="2 5" id="KW-0812">Transmembrane</keyword>
<dbReference type="GO" id="GO:0016020">
    <property type="term" value="C:membrane"/>
    <property type="evidence" value="ECO:0007669"/>
    <property type="project" value="UniProtKB-SubCell"/>
</dbReference>
<name>A0A8G2FVC2_PICTO</name>
<evidence type="ECO:0000256" key="4">
    <source>
        <dbReference type="ARBA" id="ARBA00023136"/>
    </source>
</evidence>
<feature type="transmembrane region" description="Helical" evidence="5">
    <location>
        <begin position="200"/>
        <end position="219"/>
    </location>
</feature>
<feature type="transmembrane region" description="Helical" evidence="5">
    <location>
        <begin position="240"/>
        <end position="264"/>
    </location>
</feature>
<feature type="transmembrane region" description="Helical" evidence="5">
    <location>
        <begin position="441"/>
        <end position="459"/>
    </location>
</feature>
<feature type="transmembrane region" description="Helical" evidence="5">
    <location>
        <begin position="136"/>
        <end position="155"/>
    </location>
</feature>
<evidence type="ECO:0000313" key="7">
    <source>
        <dbReference type="Proteomes" id="UP000192315"/>
    </source>
</evidence>
<evidence type="ECO:0000256" key="1">
    <source>
        <dbReference type="ARBA" id="ARBA00004141"/>
    </source>
</evidence>
<dbReference type="GO" id="GO:0022857">
    <property type="term" value="F:transmembrane transporter activity"/>
    <property type="evidence" value="ECO:0007669"/>
    <property type="project" value="InterPro"/>
</dbReference>
<feature type="transmembrane region" description="Helical" evidence="5">
    <location>
        <begin position="356"/>
        <end position="376"/>
    </location>
</feature>
<feature type="transmembrane region" description="Helical" evidence="5">
    <location>
        <begin position="471"/>
        <end position="488"/>
    </location>
</feature>
<feature type="transmembrane region" description="Helical" evidence="5">
    <location>
        <begin position="500"/>
        <end position="517"/>
    </location>
</feature>
<keyword evidence="4 5" id="KW-0472">Membrane</keyword>
<reference evidence="6 7" key="1">
    <citation type="submission" date="2017-04" db="EMBL/GenBank/DDBJ databases">
        <authorList>
            <person name="Varghese N."/>
            <person name="Submissions S."/>
        </authorList>
    </citation>
    <scope>NUCLEOTIDE SEQUENCE [LARGE SCALE GENOMIC DNA]</scope>
    <source>
        <strain evidence="6 7">DSM 9789</strain>
    </source>
</reference>